<evidence type="ECO:0000256" key="7">
    <source>
        <dbReference type="RuleBase" id="RU363032"/>
    </source>
</evidence>
<keyword evidence="6 7" id="KW-0472">Membrane</keyword>
<dbReference type="InterPro" id="IPR000515">
    <property type="entry name" value="MetI-like"/>
</dbReference>
<evidence type="ECO:0000259" key="9">
    <source>
        <dbReference type="PROSITE" id="PS50928"/>
    </source>
</evidence>
<dbReference type="SUPFAM" id="SSF161098">
    <property type="entry name" value="MetI-like"/>
    <property type="match status" value="1"/>
</dbReference>
<evidence type="ECO:0000256" key="8">
    <source>
        <dbReference type="SAM" id="MobiDB-lite"/>
    </source>
</evidence>
<comment type="caution">
    <text evidence="10">The sequence shown here is derived from an EMBL/GenBank/DDBJ whole genome shotgun (WGS) entry which is preliminary data.</text>
</comment>
<feature type="transmembrane region" description="Helical" evidence="7">
    <location>
        <begin position="107"/>
        <end position="130"/>
    </location>
</feature>
<evidence type="ECO:0000256" key="2">
    <source>
        <dbReference type="ARBA" id="ARBA00022448"/>
    </source>
</evidence>
<feature type="transmembrane region" description="Helical" evidence="7">
    <location>
        <begin position="276"/>
        <end position="298"/>
    </location>
</feature>
<dbReference type="GO" id="GO:0005886">
    <property type="term" value="C:plasma membrane"/>
    <property type="evidence" value="ECO:0007669"/>
    <property type="project" value="UniProtKB-SubCell"/>
</dbReference>
<dbReference type="PANTHER" id="PTHR43744">
    <property type="entry name" value="ABC TRANSPORTER PERMEASE PROTEIN MG189-RELATED-RELATED"/>
    <property type="match status" value="1"/>
</dbReference>
<evidence type="ECO:0000256" key="3">
    <source>
        <dbReference type="ARBA" id="ARBA00022475"/>
    </source>
</evidence>
<name>A0AA41QAP9_9MICO</name>
<dbReference type="InterPro" id="IPR035906">
    <property type="entry name" value="MetI-like_sf"/>
</dbReference>
<feature type="transmembrane region" description="Helical" evidence="7">
    <location>
        <begin position="142"/>
        <end position="164"/>
    </location>
</feature>
<feature type="region of interest" description="Disordered" evidence="8">
    <location>
        <begin position="1"/>
        <end position="23"/>
    </location>
</feature>
<keyword evidence="3" id="KW-1003">Cell membrane</keyword>
<dbReference type="PANTHER" id="PTHR43744:SF12">
    <property type="entry name" value="ABC TRANSPORTER PERMEASE PROTEIN MG189-RELATED"/>
    <property type="match status" value="1"/>
</dbReference>
<dbReference type="EMBL" id="JAKGSG010000007">
    <property type="protein sequence ID" value="MCF4119798.1"/>
    <property type="molecule type" value="Genomic_DNA"/>
</dbReference>
<dbReference type="Gene3D" id="1.10.3720.10">
    <property type="entry name" value="MetI-like"/>
    <property type="match status" value="1"/>
</dbReference>
<dbReference type="Pfam" id="PF00528">
    <property type="entry name" value="BPD_transp_1"/>
    <property type="match status" value="1"/>
</dbReference>
<accession>A0AA41QAP9</accession>
<dbReference type="PROSITE" id="PS50928">
    <property type="entry name" value="ABC_TM1"/>
    <property type="match status" value="1"/>
</dbReference>
<evidence type="ECO:0000313" key="11">
    <source>
        <dbReference type="Proteomes" id="UP001165405"/>
    </source>
</evidence>
<dbReference type="CDD" id="cd06261">
    <property type="entry name" value="TM_PBP2"/>
    <property type="match status" value="1"/>
</dbReference>
<feature type="transmembrane region" description="Helical" evidence="7">
    <location>
        <begin position="170"/>
        <end position="192"/>
    </location>
</feature>
<dbReference type="GO" id="GO:0055085">
    <property type="term" value="P:transmembrane transport"/>
    <property type="evidence" value="ECO:0007669"/>
    <property type="project" value="InterPro"/>
</dbReference>
<keyword evidence="11" id="KW-1185">Reference proteome</keyword>
<feature type="transmembrane region" description="Helical" evidence="7">
    <location>
        <begin position="48"/>
        <end position="70"/>
    </location>
</feature>
<keyword evidence="2 7" id="KW-0813">Transport</keyword>
<proteinExistence type="inferred from homology"/>
<dbReference type="AlphaFoldDB" id="A0AA41QAP9"/>
<evidence type="ECO:0000256" key="1">
    <source>
        <dbReference type="ARBA" id="ARBA00004651"/>
    </source>
</evidence>
<evidence type="ECO:0000256" key="4">
    <source>
        <dbReference type="ARBA" id="ARBA00022692"/>
    </source>
</evidence>
<gene>
    <name evidence="10" type="ORF">L1785_02285</name>
</gene>
<keyword evidence="4 7" id="KW-0812">Transmembrane</keyword>
<evidence type="ECO:0000256" key="5">
    <source>
        <dbReference type="ARBA" id="ARBA00022989"/>
    </source>
</evidence>
<protein>
    <submittedName>
        <fullName evidence="10">Carbohydrate ABC transporter permease</fullName>
    </submittedName>
</protein>
<comment type="subcellular location">
    <subcellularLocation>
        <location evidence="1 7">Cell membrane</location>
        <topology evidence="1 7">Multi-pass membrane protein</topology>
    </subcellularLocation>
</comment>
<evidence type="ECO:0000256" key="6">
    <source>
        <dbReference type="ARBA" id="ARBA00023136"/>
    </source>
</evidence>
<keyword evidence="5 7" id="KW-1133">Transmembrane helix</keyword>
<dbReference type="Proteomes" id="UP001165405">
    <property type="component" value="Unassembled WGS sequence"/>
</dbReference>
<feature type="transmembrane region" description="Helical" evidence="7">
    <location>
        <begin position="219"/>
        <end position="240"/>
    </location>
</feature>
<sequence length="311" mass="33853">MSSSVSPRPLPPSGTAVTAPTAPTAWTPWPAPVVPTALPRRRPRQVGLYLMLTSGALLSVFPLYWLLVIASNTTSDIYKSPPKLWPGGHLVENIGNAFDRVDFLAPLVNTVFVAVAVTFLVLFFDSLAAFAFAKFQFPGRNALFTAVLVTFMLPMQLAIIPQFITMVNLGWVGQLHALIIPAAANAFGIFWLRQYISSAVPDELMDASVLDGAGFMRQYVTVCLPLIRPGLGFLGLYTFIATWNDYLWPLTVLTDPRRITLQVALAQLQSAFGQDYGMIMAGALLAVVPLLVIFLIGARQFIGDIAKGAIR</sequence>
<feature type="domain" description="ABC transmembrane type-1" evidence="9">
    <location>
        <begin position="107"/>
        <end position="297"/>
    </location>
</feature>
<organism evidence="10 11">
    <name type="scientific">Antribacter soli</name>
    <dbReference type="NCBI Taxonomy" id="2910976"/>
    <lineage>
        <taxon>Bacteria</taxon>
        <taxon>Bacillati</taxon>
        <taxon>Actinomycetota</taxon>
        <taxon>Actinomycetes</taxon>
        <taxon>Micrococcales</taxon>
        <taxon>Promicromonosporaceae</taxon>
        <taxon>Antribacter</taxon>
    </lineage>
</organism>
<evidence type="ECO:0000313" key="10">
    <source>
        <dbReference type="EMBL" id="MCF4119798.1"/>
    </source>
</evidence>
<reference evidence="10" key="1">
    <citation type="submission" date="2022-01" db="EMBL/GenBank/DDBJ databases">
        <title>Antribacter sp. nov., isolated from Guizhou of China.</title>
        <authorList>
            <person name="Chengliang C."/>
            <person name="Ya Z."/>
        </authorList>
    </citation>
    <scope>NUCLEOTIDE SEQUENCE</scope>
    <source>
        <strain evidence="10">KLBMP 9083</strain>
    </source>
</reference>
<comment type="similarity">
    <text evidence="7">Belongs to the binding-protein-dependent transport system permease family.</text>
</comment>
<dbReference type="RefSeq" id="WP_236087508.1">
    <property type="nucleotide sequence ID" value="NZ_JAKGSG010000007.1"/>
</dbReference>